<gene>
    <name evidence="9" type="ORF">PaMx25_53</name>
</gene>
<feature type="domain" description="ATP-dependent DNA ligase family profile" evidence="8">
    <location>
        <begin position="91"/>
        <end position="183"/>
    </location>
</feature>
<organism evidence="9 10">
    <name type="scientific">Pseudomonas phage PaMx25</name>
    <dbReference type="NCBI Taxonomy" id="1175654"/>
    <lineage>
        <taxon>Viruses</taxon>
        <taxon>Duplodnaviria</taxon>
        <taxon>Heunggongvirae</taxon>
        <taxon>Uroviricota</taxon>
        <taxon>Caudoviricetes</taxon>
        <taxon>Queuovirinae</taxon>
        <taxon>Nipunavirus</taxon>
        <taxon>Nipunavirus PaMx25</taxon>
    </lineage>
</organism>
<proteinExistence type="inferred from homology"/>
<evidence type="ECO:0000313" key="10">
    <source>
        <dbReference type="Proteomes" id="UP000006182"/>
    </source>
</evidence>
<keyword evidence="4 9" id="KW-0436">Ligase</keyword>
<evidence type="ECO:0000259" key="8">
    <source>
        <dbReference type="PROSITE" id="PS50160"/>
    </source>
</evidence>
<dbReference type="Gene3D" id="3.30.1490.70">
    <property type="match status" value="1"/>
</dbReference>
<dbReference type="PROSITE" id="PS00333">
    <property type="entry name" value="DNA_LIGASE_A2"/>
    <property type="match status" value="1"/>
</dbReference>
<protein>
    <recommendedName>
        <fullName evidence="3">DNA ligase</fullName>
    </recommendedName>
</protein>
<dbReference type="InterPro" id="IPR016059">
    <property type="entry name" value="DNA_ligase_ATP-dep_CS"/>
</dbReference>
<evidence type="ECO:0000256" key="1">
    <source>
        <dbReference type="ARBA" id="ARBA00001968"/>
    </source>
</evidence>
<comment type="similarity">
    <text evidence="2">Belongs to the ATP-dependent DNA ligase family.</text>
</comment>
<evidence type="ECO:0000256" key="7">
    <source>
        <dbReference type="ARBA" id="ARBA00023204"/>
    </source>
</evidence>
<evidence type="ECO:0000256" key="6">
    <source>
        <dbReference type="ARBA" id="ARBA00022763"/>
    </source>
</evidence>
<dbReference type="EMBL" id="JQ067084">
    <property type="protein sequence ID" value="ALH23777.1"/>
    <property type="molecule type" value="Genomic_DNA"/>
</dbReference>
<keyword evidence="5" id="KW-0235">DNA replication</keyword>
<evidence type="ECO:0000256" key="4">
    <source>
        <dbReference type="ARBA" id="ARBA00022598"/>
    </source>
</evidence>
<comment type="cofactor">
    <cofactor evidence="1">
        <name>a divalent metal cation</name>
        <dbReference type="ChEBI" id="CHEBI:60240"/>
    </cofactor>
</comment>
<evidence type="ECO:0000256" key="2">
    <source>
        <dbReference type="ARBA" id="ARBA00007572"/>
    </source>
</evidence>
<dbReference type="InterPro" id="IPR012340">
    <property type="entry name" value="NA-bd_OB-fold"/>
</dbReference>
<dbReference type="InterPro" id="IPR050326">
    <property type="entry name" value="NAD_dep_DNA_ligaseB"/>
</dbReference>
<accession>A0A0S0N767</accession>
<evidence type="ECO:0000313" key="9">
    <source>
        <dbReference type="EMBL" id="ALH23777.1"/>
    </source>
</evidence>
<dbReference type="PANTHER" id="PTHR47810">
    <property type="entry name" value="DNA LIGASE"/>
    <property type="match status" value="1"/>
</dbReference>
<dbReference type="GO" id="GO:0003910">
    <property type="term" value="F:DNA ligase (ATP) activity"/>
    <property type="evidence" value="ECO:0007669"/>
    <property type="project" value="InterPro"/>
</dbReference>
<dbReference type="GO" id="GO:0006260">
    <property type="term" value="P:DNA replication"/>
    <property type="evidence" value="ECO:0007669"/>
    <property type="project" value="UniProtKB-KW"/>
</dbReference>
<dbReference type="Pfam" id="PF14743">
    <property type="entry name" value="DNA_ligase_OB_2"/>
    <property type="match status" value="1"/>
</dbReference>
<dbReference type="InterPro" id="IPR012310">
    <property type="entry name" value="DNA_ligase_ATP-dep_cent"/>
</dbReference>
<dbReference type="Gene3D" id="2.40.50.140">
    <property type="entry name" value="Nucleic acid-binding proteins"/>
    <property type="match status" value="1"/>
</dbReference>
<dbReference type="Gene3D" id="3.30.470.30">
    <property type="entry name" value="DNA ligase/mRNA capping enzyme"/>
    <property type="match status" value="1"/>
</dbReference>
<dbReference type="CDD" id="cd08041">
    <property type="entry name" value="OBF_kDNA_ligase_like"/>
    <property type="match status" value="1"/>
</dbReference>
<dbReference type="InterPro" id="IPR029319">
    <property type="entry name" value="DNA_ligase_OB"/>
</dbReference>
<dbReference type="SUPFAM" id="SSF50249">
    <property type="entry name" value="Nucleic acid-binding proteins"/>
    <property type="match status" value="1"/>
</dbReference>
<dbReference type="CDD" id="cd07896">
    <property type="entry name" value="Adenylation_kDNA_ligase_like"/>
    <property type="match status" value="1"/>
</dbReference>
<dbReference type="Proteomes" id="UP000006182">
    <property type="component" value="Segment"/>
</dbReference>
<dbReference type="OrthoDB" id="4300at10239"/>
<keyword evidence="10" id="KW-1185">Reference proteome</keyword>
<dbReference type="PROSITE" id="PS50160">
    <property type="entry name" value="DNA_LIGASE_A3"/>
    <property type="match status" value="1"/>
</dbReference>
<keyword evidence="7" id="KW-0234">DNA repair</keyword>
<sequence length="300" mass="33489">MKPMLAVEAPKEIKFPVYASAKLDGIRSVINEDMAMSRTMKPIPNGFVQDYLGQALFNGLDGELTVGPANDKNVMQATTSGVMSRDGEPDFTFWVFDFFTDAKMPYGERLRLMERAFKDGALGNYPRIRLLKQTLVHNEQELHAFETITLEQGFEGVMIRDPKGIYKFGRSTAREGYLLKVKRFADSEAVVIGVEELMHNANEATLDELGYTKRSSHQDGKVPMGTLGALKVRDLTTGIEFNIGTGYTAAQRAELWAMWLAGTLAGKIAKYKHFEVGVKEAPRFPVFLGFRNPLDMGEAK</sequence>
<reference evidence="9 10" key="1">
    <citation type="journal article" date="2012" name="Appl. Environ. Microbiol.">
        <title>High Diversity and Novel Species of Pseudomonas aeruginosa Bacteriophages.</title>
        <authorList>
            <person name="Sepulveda-Robles O."/>
            <person name="Kameyama L."/>
            <person name="Guarneros G."/>
        </authorList>
    </citation>
    <scope>NUCLEOTIDE SEQUENCE [LARGE SCALE GENOMIC DNA]</scope>
</reference>
<name>A0A0S0N767_9CAUD</name>
<dbReference type="SUPFAM" id="SSF56091">
    <property type="entry name" value="DNA ligase/mRNA capping enzyme, catalytic domain"/>
    <property type="match status" value="1"/>
</dbReference>
<dbReference type="PANTHER" id="PTHR47810:SF1">
    <property type="entry name" value="DNA LIGASE B"/>
    <property type="match status" value="1"/>
</dbReference>
<evidence type="ECO:0000256" key="5">
    <source>
        <dbReference type="ARBA" id="ARBA00022705"/>
    </source>
</evidence>
<evidence type="ECO:0000256" key="3">
    <source>
        <dbReference type="ARBA" id="ARBA00013308"/>
    </source>
</evidence>
<dbReference type="GO" id="GO:0006281">
    <property type="term" value="P:DNA repair"/>
    <property type="evidence" value="ECO:0007669"/>
    <property type="project" value="UniProtKB-KW"/>
</dbReference>
<keyword evidence="6" id="KW-0227">DNA damage</keyword>
<dbReference type="GO" id="GO:0006310">
    <property type="term" value="P:DNA recombination"/>
    <property type="evidence" value="ECO:0007669"/>
    <property type="project" value="InterPro"/>
</dbReference>
<dbReference type="Pfam" id="PF01068">
    <property type="entry name" value="DNA_ligase_A_M"/>
    <property type="match status" value="1"/>
</dbReference>
<dbReference type="GO" id="GO:0005524">
    <property type="term" value="F:ATP binding"/>
    <property type="evidence" value="ECO:0007669"/>
    <property type="project" value="InterPro"/>
</dbReference>